<dbReference type="PROSITE" id="PS51257">
    <property type="entry name" value="PROKAR_LIPOPROTEIN"/>
    <property type="match status" value="1"/>
</dbReference>
<accession>A0A4R2EHQ6</accession>
<evidence type="ECO:0000313" key="2">
    <source>
        <dbReference type="Proteomes" id="UP000294830"/>
    </source>
</evidence>
<gene>
    <name evidence="1" type="ORF">CLV25_10766</name>
</gene>
<protein>
    <recommendedName>
        <fullName evidence="3">Lipoprotein</fullName>
    </recommendedName>
</protein>
<evidence type="ECO:0008006" key="3">
    <source>
        <dbReference type="Google" id="ProtNLM"/>
    </source>
</evidence>
<keyword evidence="2" id="KW-1185">Reference proteome</keyword>
<dbReference type="OrthoDB" id="714084at2"/>
<proteinExistence type="predicted"/>
<dbReference type="AlphaFoldDB" id="A0A4R2EHQ6"/>
<organism evidence="1 2">
    <name type="scientific">Acetobacteroides hydrogenigenes</name>
    <dbReference type="NCBI Taxonomy" id="979970"/>
    <lineage>
        <taxon>Bacteria</taxon>
        <taxon>Pseudomonadati</taxon>
        <taxon>Bacteroidota</taxon>
        <taxon>Bacteroidia</taxon>
        <taxon>Bacteroidales</taxon>
        <taxon>Rikenellaceae</taxon>
        <taxon>Acetobacteroides</taxon>
    </lineage>
</organism>
<dbReference type="RefSeq" id="WP_131839246.1">
    <property type="nucleotide sequence ID" value="NZ_SLWB01000007.1"/>
</dbReference>
<sequence>MKVIVILLLFLTSVSCETQCENKYDEFYAALNEVLRVNYKGRVIISNLLKTESKDYFEKYIDDKGDTNIIRLQIPEFTVSYGESFFLDIYRRGIIDSNDVVYMHSQIDTLKKIKLEQKMVKNMLVDAKVLFNVIDNFHGDEAMAMEKQYNTSGYVMVSKPVFSKDMNTILFDINYYCGNLCGHGITYILKKKRNKWTIIGSETKWIR</sequence>
<comment type="caution">
    <text evidence="1">The sequence shown here is derived from an EMBL/GenBank/DDBJ whole genome shotgun (WGS) entry which is preliminary data.</text>
</comment>
<evidence type="ECO:0000313" key="1">
    <source>
        <dbReference type="EMBL" id="TCN67607.1"/>
    </source>
</evidence>
<dbReference type="Proteomes" id="UP000294830">
    <property type="component" value="Unassembled WGS sequence"/>
</dbReference>
<reference evidence="1 2" key="1">
    <citation type="submission" date="2019-03" db="EMBL/GenBank/DDBJ databases">
        <title>Genomic Encyclopedia of Archaeal and Bacterial Type Strains, Phase II (KMG-II): from individual species to whole genera.</title>
        <authorList>
            <person name="Goeker M."/>
        </authorList>
    </citation>
    <scope>NUCLEOTIDE SEQUENCE [LARGE SCALE GENOMIC DNA]</scope>
    <source>
        <strain evidence="1 2">RL-C</strain>
    </source>
</reference>
<name>A0A4R2EHQ6_9BACT</name>
<dbReference type="EMBL" id="SLWB01000007">
    <property type="protein sequence ID" value="TCN67607.1"/>
    <property type="molecule type" value="Genomic_DNA"/>
</dbReference>